<dbReference type="Gene3D" id="4.10.400.10">
    <property type="entry name" value="Low-density Lipoprotein Receptor"/>
    <property type="match status" value="4"/>
</dbReference>
<dbReference type="SUPFAM" id="SSF57535">
    <property type="entry name" value="Complement control module/SCR domain"/>
    <property type="match status" value="1"/>
</dbReference>
<evidence type="ECO:0000313" key="8">
    <source>
        <dbReference type="Proteomes" id="UP001314205"/>
    </source>
</evidence>
<organism evidence="7 8">
    <name type="scientific">Parnassius mnemosyne</name>
    <name type="common">clouded apollo</name>
    <dbReference type="NCBI Taxonomy" id="213953"/>
    <lineage>
        <taxon>Eukaryota</taxon>
        <taxon>Metazoa</taxon>
        <taxon>Ecdysozoa</taxon>
        <taxon>Arthropoda</taxon>
        <taxon>Hexapoda</taxon>
        <taxon>Insecta</taxon>
        <taxon>Pterygota</taxon>
        <taxon>Neoptera</taxon>
        <taxon>Endopterygota</taxon>
        <taxon>Lepidoptera</taxon>
        <taxon>Glossata</taxon>
        <taxon>Ditrysia</taxon>
        <taxon>Papilionoidea</taxon>
        <taxon>Papilionidae</taxon>
        <taxon>Parnassiinae</taxon>
        <taxon>Parnassini</taxon>
        <taxon>Parnassius</taxon>
        <taxon>Driopa</taxon>
    </lineage>
</organism>
<dbReference type="InterPro" id="IPR036691">
    <property type="entry name" value="Endo/exonu/phosph_ase_sf"/>
</dbReference>
<sequence length="1191" mass="134096">MMACPSSKTSLVQANLHHSETASAQLRKWLEVQRTAIALIQEPWVGAGKIKGLNNLKGKLFYSSEHDKPRACIYTTKDICAQPLTDFCSRDMYAVAIQYTQESRLVVASVYMPEEDTPPPHDLSRLVNFCERTGLEVVIGTDSNAHHPLWGMEKPNEREITPPRHAEVKQPWWGKELDRKRKKVRKALNRAMNTSMDEDWLLYKKAKSEYKKCIRYRRSIGWRKFCGNIETCKQANRIRNILAKQNTSGSMSLKKPDGSYSTSPDEAQRILIETHFPGCCVTQEANRHDDILTSTAEDWNLAQRVVTMDKIHWAIHSFLPYKAAGPDGIFPALLQWGGKALIVRLAAIMRACLALKYVPRGWREVKVTFIPKPGKSDYTDPKSYRPISLTSFLLKTMERMCERELRGSALMNLPLHDKQHAYSLGKSTESALHKVITKIEEAIQNKEICLGSFIDIEGAFDRTNFSSIKGALGRHKVEPALIDWIVYMLSTRIIKIAGESQPIQIKKGCPQGGVLSPLLWNMVINELISKLNDNHFYTVGYADDLTILVSGKTASIVCDLTQAALPFLLVLEAIAFHWHQSHMAPRYINRNASAIRYKREEEPECSYNEWRCNDGLCVRINSDCDGIIDCYDGSDETFELCRNRECDPFTFRCNYGACIDESATCNNKQQCPDESDELLPRCRGENIIEGEKMKCRDGQMIPKEQRCDGIVNCADGFDETVAACAELRCQSEQFQCEYGGCVDGQAQCNGTIECIDGSDEKVELCGRRILVRPTTEPPTTAVPRCELPKQPLNGSYSVVSETNTTQTDYVLSYTCDPGFKLVGHSTVLCIEGTWPDKMPRCVQTCQLMKHPSIVYECTEEETEKPRQCNVEEIDGTIVKTSCRKPNYYSPVELPYMHCQQGMWSSGPVCTAECGTLPPESTPLVLRGSTAKFGEVPWHVGIYLKNPKSKKHMQICGGSLISNTIVLSAAHCFWNENTQRLEDVTNYAVAVGKLYRKWYHPDDEPFAQKSDISEIVVPKLYRGVELYYKNDIAIVIASRPFEYKLYVVPVCLDFNEEFSNIQLHNGNRGKAAGFGLTTGMRGSESPVLRVINLPYENYESCLNLTSPALSRYITYDDKICAGSLDGEALCRGDSGGGLAFPSSISGQRRFYLRGIASTSPPTNDQTVCNTHALTSFTSVIKFEKFIKAYWYP</sequence>
<dbReference type="InterPro" id="IPR000477">
    <property type="entry name" value="RT_dom"/>
</dbReference>
<dbReference type="CDD" id="cd01650">
    <property type="entry name" value="RT_nLTR_like"/>
    <property type="match status" value="1"/>
</dbReference>
<dbReference type="Proteomes" id="UP001314205">
    <property type="component" value="Unassembled WGS sequence"/>
</dbReference>
<reference evidence="7 8" key="1">
    <citation type="submission" date="2023-11" db="EMBL/GenBank/DDBJ databases">
        <authorList>
            <person name="Hedman E."/>
            <person name="Englund M."/>
            <person name="Stromberg M."/>
            <person name="Nyberg Akerstrom W."/>
            <person name="Nylinder S."/>
            <person name="Jareborg N."/>
            <person name="Kallberg Y."/>
            <person name="Kronander E."/>
        </authorList>
    </citation>
    <scope>NUCLEOTIDE SEQUENCE [LARGE SCALE GENOMIC DNA]</scope>
</reference>
<dbReference type="Pfam" id="PF00078">
    <property type="entry name" value="RVT_1"/>
    <property type="match status" value="1"/>
</dbReference>
<keyword evidence="8" id="KW-1185">Reference proteome</keyword>
<dbReference type="InterPro" id="IPR043504">
    <property type="entry name" value="Peptidase_S1_PA_chymotrypsin"/>
</dbReference>
<accession>A0AAV1KXP8</accession>
<feature type="domain" description="Peptidase S1" evidence="4">
    <location>
        <begin position="924"/>
        <end position="1191"/>
    </location>
</feature>
<dbReference type="AlphaFoldDB" id="A0AAV1KXP8"/>
<dbReference type="Pfam" id="PF00084">
    <property type="entry name" value="Sushi"/>
    <property type="match status" value="1"/>
</dbReference>
<feature type="disulfide bond" evidence="2">
    <location>
        <begin position="729"/>
        <end position="741"/>
    </location>
</feature>
<dbReference type="CDD" id="cd00112">
    <property type="entry name" value="LDLa"/>
    <property type="match status" value="4"/>
</dbReference>
<dbReference type="PROSITE" id="PS01209">
    <property type="entry name" value="LDLRA_1"/>
    <property type="match status" value="3"/>
</dbReference>
<dbReference type="CDD" id="cd00190">
    <property type="entry name" value="Tryp_SPc"/>
    <property type="match status" value="1"/>
</dbReference>
<evidence type="ECO:0000256" key="1">
    <source>
        <dbReference type="ARBA" id="ARBA00023157"/>
    </source>
</evidence>
<protein>
    <submittedName>
        <fullName evidence="7">Uncharacterized protein</fullName>
    </submittedName>
</protein>
<dbReference type="Gene3D" id="3.60.10.10">
    <property type="entry name" value="Endonuclease/exonuclease/phosphatase"/>
    <property type="match status" value="1"/>
</dbReference>
<gene>
    <name evidence="7" type="ORF">PARMNEM_LOCUS8543</name>
</gene>
<dbReference type="SUPFAM" id="SSF56672">
    <property type="entry name" value="DNA/RNA polymerases"/>
    <property type="match status" value="1"/>
</dbReference>
<feature type="domain" description="Reverse transcriptase" evidence="5">
    <location>
        <begin position="351"/>
        <end position="612"/>
    </location>
</feature>
<dbReference type="Pfam" id="PF00057">
    <property type="entry name" value="Ldl_recept_a"/>
    <property type="match status" value="3"/>
</dbReference>
<evidence type="ECO:0000259" key="4">
    <source>
        <dbReference type="PROSITE" id="PS50240"/>
    </source>
</evidence>
<evidence type="ECO:0000259" key="5">
    <source>
        <dbReference type="PROSITE" id="PS50878"/>
    </source>
</evidence>
<dbReference type="InterPro" id="IPR043502">
    <property type="entry name" value="DNA/RNA_pol_sf"/>
</dbReference>
<dbReference type="SUPFAM" id="SSF56219">
    <property type="entry name" value="DNase I-like"/>
    <property type="match status" value="1"/>
</dbReference>
<dbReference type="InterPro" id="IPR002172">
    <property type="entry name" value="LDrepeatLR_classA_rpt"/>
</dbReference>
<dbReference type="InterPro" id="IPR001254">
    <property type="entry name" value="Trypsin_dom"/>
</dbReference>
<dbReference type="PANTHER" id="PTHR24252:SF7">
    <property type="entry name" value="HYALIN"/>
    <property type="match status" value="1"/>
</dbReference>
<dbReference type="PRINTS" id="PR00261">
    <property type="entry name" value="LDLRECEPTOR"/>
</dbReference>
<dbReference type="GO" id="GO:0071897">
    <property type="term" value="P:DNA biosynthetic process"/>
    <property type="evidence" value="ECO:0007669"/>
    <property type="project" value="UniProtKB-ARBA"/>
</dbReference>
<dbReference type="InterPro" id="IPR018114">
    <property type="entry name" value="TRYPSIN_HIS"/>
</dbReference>
<dbReference type="SMART" id="SM00192">
    <property type="entry name" value="LDLa"/>
    <property type="match status" value="4"/>
</dbReference>
<dbReference type="PROSITE" id="PS50068">
    <property type="entry name" value="LDLRA_2"/>
    <property type="match status" value="4"/>
</dbReference>
<dbReference type="PANTHER" id="PTHR24252">
    <property type="entry name" value="ACROSIN-RELATED"/>
    <property type="match status" value="1"/>
</dbReference>
<comment type="caution">
    <text evidence="7">The sequence shown here is derived from an EMBL/GenBank/DDBJ whole genome shotgun (WGS) entry which is preliminary data.</text>
</comment>
<evidence type="ECO:0000313" key="7">
    <source>
        <dbReference type="EMBL" id="CAK1587825.1"/>
    </source>
</evidence>
<dbReference type="InterPro" id="IPR035976">
    <property type="entry name" value="Sushi/SCR/CCP_sf"/>
</dbReference>
<dbReference type="GO" id="GO:0004252">
    <property type="term" value="F:serine-type endopeptidase activity"/>
    <property type="evidence" value="ECO:0007669"/>
    <property type="project" value="InterPro"/>
</dbReference>
<dbReference type="PROSITE" id="PS50878">
    <property type="entry name" value="RT_POL"/>
    <property type="match status" value="1"/>
</dbReference>
<dbReference type="SUPFAM" id="SSF50494">
    <property type="entry name" value="Trypsin-like serine proteases"/>
    <property type="match status" value="1"/>
</dbReference>
<proteinExistence type="predicted"/>
<feature type="disulfide bond" evidence="2">
    <location>
        <begin position="605"/>
        <end position="617"/>
    </location>
</feature>
<evidence type="ECO:0000256" key="3">
    <source>
        <dbReference type="PROSITE-ProRule" id="PRU00302"/>
    </source>
</evidence>
<dbReference type="InterPro" id="IPR023415">
    <property type="entry name" value="LDLR_class-A_CS"/>
</dbReference>
<dbReference type="Gene3D" id="2.10.70.10">
    <property type="entry name" value="Complement Module, domain 1"/>
    <property type="match status" value="1"/>
</dbReference>
<comment type="caution">
    <text evidence="3">Lacks conserved residue(s) required for the propagation of feature annotation.</text>
</comment>
<dbReference type="PROSITE" id="PS00134">
    <property type="entry name" value="TRYPSIN_HIS"/>
    <property type="match status" value="1"/>
</dbReference>
<dbReference type="PROSITE" id="PS50923">
    <property type="entry name" value="SUSHI"/>
    <property type="match status" value="1"/>
</dbReference>
<dbReference type="Pfam" id="PF00089">
    <property type="entry name" value="Trypsin"/>
    <property type="match status" value="1"/>
</dbReference>
<dbReference type="SUPFAM" id="SSF57424">
    <property type="entry name" value="LDL receptor-like module"/>
    <property type="match status" value="4"/>
</dbReference>
<dbReference type="GO" id="GO:0006508">
    <property type="term" value="P:proteolysis"/>
    <property type="evidence" value="ECO:0007669"/>
    <property type="project" value="InterPro"/>
</dbReference>
<dbReference type="EMBL" id="CAVLGL010000082">
    <property type="protein sequence ID" value="CAK1587825.1"/>
    <property type="molecule type" value="Genomic_DNA"/>
</dbReference>
<evidence type="ECO:0000259" key="6">
    <source>
        <dbReference type="PROSITE" id="PS50923"/>
    </source>
</evidence>
<feature type="disulfide bond" evidence="2">
    <location>
        <begin position="736"/>
        <end position="754"/>
    </location>
</feature>
<feature type="disulfide bond" evidence="2">
    <location>
        <begin position="695"/>
        <end position="713"/>
    </location>
</feature>
<feature type="disulfide bond" evidence="2">
    <location>
        <begin position="612"/>
        <end position="630"/>
    </location>
</feature>
<feature type="domain" description="Sushi" evidence="6">
    <location>
        <begin position="783"/>
        <end position="843"/>
    </location>
</feature>
<feature type="disulfide bond" evidence="2">
    <location>
        <begin position="646"/>
        <end position="658"/>
    </location>
</feature>
<dbReference type="Gene3D" id="2.40.10.10">
    <property type="entry name" value="Trypsin-like serine proteases"/>
    <property type="match status" value="1"/>
</dbReference>
<evidence type="ECO:0000256" key="2">
    <source>
        <dbReference type="PROSITE-ProRule" id="PRU00124"/>
    </source>
</evidence>
<feature type="disulfide bond" evidence="2">
    <location>
        <begin position="653"/>
        <end position="671"/>
    </location>
</feature>
<name>A0AAV1KXP8_9NEOP</name>
<keyword evidence="1 2" id="KW-1015">Disulfide bond</keyword>
<dbReference type="SMART" id="SM00032">
    <property type="entry name" value="CCP"/>
    <property type="match status" value="2"/>
</dbReference>
<dbReference type="InterPro" id="IPR009003">
    <property type="entry name" value="Peptidase_S1_PA"/>
</dbReference>
<dbReference type="PROSITE" id="PS50240">
    <property type="entry name" value="TRYPSIN_DOM"/>
    <property type="match status" value="1"/>
</dbReference>
<dbReference type="InterPro" id="IPR036055">
    <property type="entry name" value="LDL_receptor-like_sf"/>
</dbReference>
<dbReference type="CDD" id="cd00033">
    <property type="entry name" value="CCP"/>
    <property type="match status" value="1"/>
</dbReference>
<dbReference type="SMART" id="SM00020">
    <property type="entry name" value="Tryp_SPc"/>
    <property type="match status" value="1"/>
</dbReference>
<keyword evidence="3" id="KW-0768">Sushi</keyword>
<dbReference type="InterPro" id="IPR000436">
    <property type="entry name" value="Sushi_SCR_CCP_dom"/>
</dbReference>